<protein>
    <submittedName>
        <fullName evidence="9">MFS transporter</fullName>
    </submittedName>
</protein>
<sequence length="540" mass="54274">MRTLPLAVWALVIAAFAMGADEFVVAGVVEEIADSLHVSLGAVGRFESAYALGVAIGAPLFTAIGGRVSRRFMLLATTGVFLVGNTLSLLGPTYDVILSGRVIAALAHGAFFGIAALFAAELVSKGKQGRAIATVFAGSTAATILGAPIGAAVGRALGWRATFGTLVLFGLLAALGLILLIPRTIGRERARTVADGTHDHAHADGHAAAAAESHGHAHAAIAVVAATPGGYSHAESGSGVAGVAHAPSQASVESHAHNHSHATAEAVGHAAADFGQHMHAQPGSGAGHDHSAGVAAADSNVHGHSHGAGSADETELDAHARMHMAGGGSAPLPDQLRALRRPAVWIGLLTTLLGYGGVFTSYVYLAPQLTEATGLGKQWVTPMFLIFGAGLFAGNQLGGKLADRNLRLALVVSVGSLAVTLFALTLLIHNPVTAALGLLAYGVAAFSVVAPLQLRVMQKAGDAPDIASAANISAFTLGSALGIWLGGAAIDGGLGVTSVNWVGGSIAVAGLALTLISLGLDRVIAPEPFEGGPVQLAHQH</sequence>
<feature type="transmembrane region" description="Helical" evidence="7">
    <location>
        <begin position="159"/>
        <end position="181"/>
    </location>
</feature>
<evidence type="ECO:0000256" key="7">
    <source>
        <dbReference type="SAM" id="Phobius"/>
    </source>
</evidence>
<feature type="transmembrane region" description="Helical" evidence="7">
    <location>
        <begin position="96"/>
        <end position="119"/>
    </location>
</feature>
<feature type="transmembrane region" description="Helical" evidence="7">
    <location>
        <begin position="434"/>
        <end position="454"/>
    </location>
</feature>
<feature type="transmembrane region" description="Helical" evidence="7">
    <location>
        <begin position="43"/>
        <end position="65"/>
    </location>
</feature>
<dbReference type="SUPFAM" id="SSF103473">
    <property type="entry name" value="MFS general substrate transporter"/>
    <property type="match status" value="1"/>
</dbReference>
<dbReference type="GO" id="GO:0005886">
    <property type="term" value="C:plasma membrane"/>
    <property type="evidence" value="ECO:0007669"/>
    <property type="project" value="UniProtKB-SubCell"/>
</dbReference>
<evidence type="ECO:0000256" key="3">
    <source>
        <dbReference type="ARBA" id="ARBA00022692"/>
    </source>
</evidence>
<keyword evidence="4 7" id="KW-1133">Transmembrane helix</keyword>
<feature type="transmembrane region" description="Helical" evidence="7">
    <location>
        <begin position="377"/>
        <end position="394"/>
    </location>
</feature>
<dbReference type="AlphaFoldDB" id="A0A7K1V5F5"/>
<keyword evidence="3 7" id="KW-0812">Transmembrane</keyword>
<reference evidence="9 10" key="1">
    <citation type="submission" date="2019-12" db="EMBL/GenBank/DDBJ databases">
        <title>Nocardia sp. nov. ET3-3 isolated from soil.</title>
        <authorList>
            <person name="Kanchanasin P."/>
            <person name="Tanasupawat S."/>
            <person name="Yuki M."/>
            <person name="Kudo T."/>
        </authorList>
    </citation>
    <scope>NUCLEOTIDE SEQUENCE [LARGE SCALE GENOMIC DNA]</scope>
    <source>
        <strain evidence="9 10">ET3-3</strain>
    </source>
</reference>
<evidence type="ECO:0000256" key="5">
    <source>
        <dbReference type="ARBA" id="ARBA00023136"/>
    </source>
</evidence>
<gene>
    <name evidence="9" type="ORF">GPX89_31310</name>
</gene>
<evidence type="ECO:0000256" key="6">
    <source>
        <dbReference type="SAM" id="MobiDB-lite"/>
    </source>
</evidence>
<dbReference type="Pfam" id="PF07690">
    <property type="entry name" value="MFS_1"/>
    <property type="match status" value="1"/>
</dbReference>
<feature type="transmembrane region" description="Helical" evidence="7">
    <location>
        <begin position="466"/>
        <end position="487"/>
    </location>
</feature>
<dbReference type="CDD" id="cd17324">
    <property type="entry name" value="MFS_NepI_like"/>
    <property type="match status" value="1"/>
</dbReference>
<keyword evidence="10" id="KW-1185">Reference proteome</keyword>
<feature type="domain" description="Major facilitator superfamily (MFS) profile" evidence="8">
    <location>
        <begin position="7"/>
        <end position="522"/>
    </location>
</feature>
<dbReference type="EMBL" id="WRPP01000007">
    <property type="protein sequence ID" value="MVU81712.1"/>
    <property type="molecule type" value="Genomic_DNA"/>
</dbReference>
<name>A0A7K1V5F5_9NOCA</name>
<dbReference type="GO" id="GO:0022857">
    <property type="term" value="F:transmembrane transporter activity"/>
    <property type="evidence" value="ECO:0007669"/>
    <property type="project" value="InterPro"/>
</dbReference>
<dbReference type="InterPro" id="IPR036259">
    <property type="entry name" value="MFS_trans_sf"/>
</dbReference>
<keyword evidence="5 7" id="KW-0472">Membrane</keyword>
<feature type="transmembrane region" description="Helical" evidence="7">
    <location>
        <begin position="72"/>
        <end position="90"/>
    </location>
</feature>
<dbReference type="PANTHER" id="PTHR43124:SF8">
    <property type="entry name" value="INNER MEMBRANE TRANSPORT PROTEIN YDHP"/>
    <property type="match status" value="1"/>
</dbReference>
<feature type="transmembrane region" description="Helical" evidence="7">
    <location>
        <begin position="499"/>
        <end position="520"/>
    </location>
</feature>
<dbReference type="InterPro" id="IPR050189">
    <property type="entry name" value="MFS_Efflux_Transporters"/>
</dbReference>
<evidence type="ECO:0000256" key="1">
    <source>
        <dbReference type="ARBA" id="ARBA00004651"/>
    </source>
</evidence>
<proteinExistence type="predicted"/>
<dbReference type="InterPro" id="IPR011701">
    <property type="entry name" value="MFS"/>
</dbReference>
<feature type="transmembrane region" description="Helical" evidence="7">
    <location>
        <begin position="343"/>
        <end position="365"/>
    </location>
</feature>
<evidence type="ECO:0000313" key="10">
    <source>
        <dbReference type="Proteomes" id="UP000466794"/>
    </source>
</evidence>
<feature type="transmembrane region" description="Helical" evidence="7">
    <location>
        <begin position="131"/>
        <end position="153"/>
    </location>
</feature>
<dbReference type="PROSITE" id="PS50850">
    <property type="entry name" value="MFS"/>
    <property type="match status" value="1"/>
</dbReference>
<organism evidence="9 10">
    <name type="scientific">Nocardia terrae</name>
    <dbReference type="NCBI Taxonomy" id="2675851"/>
    <lineage>
        <taxon>Bacteria</taxon>
        <taxon>Bacillati</taxon>
        <taxon>Actinomycetota</taxon>
        <taxon>Actinomycetes</taxon>
        <taxon>Mycobacteriales</taxon>
        <taxon>Nocardiaceae</taxon>
        <taxon>Nocardia</taxon>
    </lineage>
</organism>
<keyword evidence="2" id="KW-1003">Cell membrane</keyword>
<dbReference type="Proteomes" id="UP000466794">
    <property type="component" value="Unassembled WGS sequence"/>
</dbReference>
<accession>A0A7K1V5F5</accession>
<feature type="region of interest" description="Disordered" evidence="6">
    <location>
        <begin position="234"/>
        <end position="263"/>
    </location>
</feature>
<dbReference type="InterPro" id="IPR020846">
    <property type="entry name" value="MFS_dom"/>
</dbReference>
<comment type="caution">
    <text evidence="9">The sequence shown here is derived from an EMBL/GenBank/DDBJ whole genome shotgun (WGS) entry which is preliminary data.</text>
</comment>
<dbReference type="PANTHER" id="PTHR43124">
    <property type="entry name" value="PURINE EFFLUX PUMP PBUE"/>
    <property type="match status" value="1"/>
</dbReference>
<evidence type="ECO:0000256" key="4">
    <source>
        <dbReference type="ARBA" id="ARBA00022989"/>
    </source>
</evidence>
<evidence type="ECO:0000256" key="2">
    <source>
        <dbReference type="ARBA" id="ARBA00022475"/>
    </source>
</evidence>
<comment type="subcellular location">
    <subcellularLocation>
        <location evidence="1">Cell membrane</location>
        <topology evidence="1">Multi-pass membrane protein</topology>
    </subcellularLocation>
</comment>
<evidence type="ECO:0000259" key="8">
    <source>
        <dbReference type="PROSITE" id="PS50850"/>
    </source>
</evidence>
<evidence type="ECO:0000313" key="9">
    <source>
        <dbReference type="EMBL" id="MVU81712.1"/>
    </source>
</evidence>
<feature type="transmembrane region" description="Helical" evidence="7">
    <location>
        <begin position="406"/>
        <end position="428"/>
    </location>
</feature>
<dbReference type="RefSeq" id="WP_157391337.1">
    <property type="nucleotide sequence ID" value="NZ_WRPP01000007.1"/>
</dbReference>
<dbReference type="Gene3D" id="1.20.1250.20">
    <property type="entry name" value="MFS general substrate transporter like domains"/>
    <property type="match status" value="2"/>
</dbReference>